<evidence type="ECO:0000256" key="6">
    <source>
        <dbReference type="ARBA" id="ARBA00048493"/>
    </source>
</evidence>
<dbReference type="EMBL" id="HBUF01036668">
    <property type="protein sequence ID" value="CAG6616705.1"/>
    <property type="molecule type" value="Transcribed_RNA"/>
</dbReference>
<dbReference type="InterPro" id="IPR029044">
    <property type="entry name" value="Nucleotide-diphossugar_trans"/>
</dbReference>
<comment type="pathway">
    <text evidence="1">Nucleotide-sugar biosynthesis; UDP-N-acetyl-alpha-D-glucosamine biosynthesis; UDP-N-acetyl-alpha-D-glucosamine from N-acetyl-alpha-D-glucosamine 1-phosphate: step 1/1.</text>
</comment>
<dbReference type="InterPro" id="IPR039741">
    <property type="entry name" value="UDP-sugar_pyrophosphorylase"/>
</dbReference>
<dbReference type="EMBL" id="HBUF01036667">
    <property type="protein sequence ID" value="CAG6616704.1"/>
    <property type="molecule type" value="Transcribed_RNA"/>
</dbReference>
<dbReference type="GO" id="GO:0006048">
    <property type="term" value="P:UDP-N-acetylglucosamine biosynthetic process"/>
    <property type="evidence" value="ECO:0007669"/>
    <property type="project" value="TreeGrafter"/>
</dbReference>
<dbReference type="GO" id="GO:0003977">
    <property type="term" value="F:UDP-N-acetylglucosamine diphosphorylase activity"/>
    <property type="evidence" value="ECO:0007669"/>
    <property type="project" value="UniProtKB-EC"/>
</dbReference>
<organism evidence="7">
    <name type="scientific">Cacopsylla melanoneura</name>
    <dbReference type="NCBI Taxonomy" id="428564"/>
    <lineage>
        <taxon>Eukaryota</taxon>
        <taxon>Metazoa</taxon>
        <taxon>Ecdysozoa</taxon>
        <taxon>Arthropoda</taxon>
        <taxon>Hexapoda</taxon>
        <taxon>Insecta</taxon>
        <taxon>Pterygota</taxon>
        <taxon>Neoptera</taxon>
        <taxon>Paraneoptera</taxon>
        <taxon>Hemiptera</taxon>
        <taxon>Sternorrhyncha</taxon>
        <taxon>Psylloidea</taxon>
        <taxon>Psyllidae</taxon>
        <taxon>Psyllinae</taxon>
        <taxon>Cacopsylla</taxon>
    </lineage>
</organism>
<dbReference type="EMBL" id="HBUF01328203">
    <property type="protein sequence ID" value="CAG6696314.1"/>
    <property type="molecule type" value="Transcribed_RNA"/>
</dbReference>
<evidence type="ECO:0000313" key="7">
    <source>
        <dbReference type="EMBL" id="CAG6616704.1"/>
    </source>
</evidence>
<dbReference type="EMBL" id="HBUF01379001">
    <property type="protein sequence ID" value="CAG6729485.1"/>
    <property type="molecule type" value="Transcribed_RNA"/>
</dbReference>
<dbReference type="EC" id="2.7.7.23" evidence="3"/>
<evidence type="ECO:0000256" key="4">
    <source>
        <dbReference type="ARBA" id="ARBA00022679"/>
    </source>
</evidence>
<proteinExistence type="inferred from homology"/>
<name>A0A8D8PWK4_9HEMI</name>
<dbReference type="CDD" id="cd04193">
    <property type="entry name" value="UDPGlcNAc_PPase"/>
    <property type="match status" value="1"/>
</dbReference>
<evidence type="ECO:0000256" key="5">
    <source>
        <dbReference type="ARBA" id="ARBA00022695"/>
    </source>
</evidence>
<comment type="similarity">
    <text evidence="2">Belongs to the UDPGP type 1 family.</text>
</comment>
<dbReference type="Pfam" id="PF01704">
    <property type="entry name" value="UDPGP"/>
    <property type="match status" value="1"/>
</dbReference>
<dbReference type="PANTHER" id="PTHR11952">
    <property type="entry name" value="UDP- GLUCOSE PYROPHOSPHORYLASE"/>
    <property type="match status" value="1"/>
</dbReference>
<dbReference type="EMBL" id="HBUF01379000">
    <property type="protein sequence ID" value="CAG6729484.1"/>
    <property type="molecule type" value="Transcribed_RNA"/>
</dbReference>
<keyword evidence="5" id="KW-0548">Nucleotidyltransferase</keyword>
<evidence type="ECO:0000256" key="3">
    <source>
        <dbReference type="ARBA" id="ARBA00012457"/>
    </source>
</evidence>
<reference evidence="7" key="1">
    <citation type="submission" date="2021-05" db="EMBL/GenBank/DDBJ databases">
        <authorList>
            <person name="Alioto T."/>
            <person name="Alioto T."/>
            <person name="Gomez Garrido J."/>
        </authorList>
    </citation>
    <scope>NUCLEOTIDE SEQUENCE</scope>
</reference>
<dbReference type="InterPro" id="IPR002618">
    <property type="entry name" value="UDPGP_fam"/>
</dbReference>
<dbReference type="AlphaFoldDB" id="A0A8D8PWK4"/>
<keyword evidence="4" id="KW-0808">Transferase</keyword>
<dbReference type="SUPFAM" id="SSF53448">
    <property type="entry name" value="Nucleotide-diphospho-sugar transferases"/>
    <property type="match status" value="1"/>
</dbReference>
<dbReference type="FunFam" id="3.90.550.10:FF:000075">
    <property type="entry name" value="Probable UDP-N-acetylglucosamine pyrophosphorylase"/>
    <property type="match status" value="1"/>
</dbReference>
<sequence length="478" mass="53674">MLDINEGKNLLISCNQQHLLKYWDELSDEEKSILLNEIKQLNIQEACEYFNSANTYSQQTQAQCDSSIKPVPSELYESYQATSSEKLKLYRDTGLKEISEGHIGVILLAGGQGTRIGVPYPKGMYKIGLPSDKSLFQIQAERILKLESLAYEETGKKNIITLFIMTSESTMEPTRTYFEENNYFGLEKANVIFFEQGVLPCFTFDGKIIMDSKFKIAKAPDGNGGIYLALEKKGILSKMEKRGIKYVHVYSVDNILVKVADPVFMGFCIHSNSDCGVKVVEKKLPNEGLGVVCVVDDKYRVVEYSEISNKTAEMKDDNGKLTYRAGNICNHFFSTAFLQQIAQEHESKLKLHVAKKKIPYIDSKGLKIKPEEPNGIKIEKFIFDVLEFSNNLVVWEVDREHDFAALKNSNAAKTENPITSCQALYKLHYSYIKAAGGDITPDTEGNVVCEISPSVSYDGEGLKPLVNGKTYESPLLLK</sequence>
<dbReference type="EMBL" id="HBUF01328202">
    <property type="protein sequence ID" value="CAG6696313.1"/>
    <property type="molecule type" value="Transcribed_RNA"/>
</dbReference>
<dbReference type="Gene3D" id="3.90.550.10">
    <property type="entry name" value="Spore Coat Polysaccharide Biosynthesis Protein SpsA, Chain A"/>
    <property type="match status" value="1"/>
</dbReference>
<protein>
    <recommendedName>
        <fullName evidence="3">UDP-N-acetylglucosamine diphosphorylase</fullName>
        <ecNumber evidence="3">2.7.7.23</ecNumber>
    </recommendedName>
</protein>
<accession>A0A8D8PWK4</accession>
<evidence type="ECO:0000256" key="1">
    <source>
        <dbReference type="ARBA" id="ARBA00005208"/>
    </source>
</evidence>
<dbReference type="EMBL" id="HBUF01543631">
    <property type="protein sequence ID" value="CAG6756042.1"/>
    <property type="molecule type" value="Transcribed_RNA"/>
</dbReference>
<dbReference type="PANTHER" id="PTHR11952:SF2">
    <property type="entry name" value="LD24639P"/>
    <property type="match status" value="1"/>
</dbReference>
<comment type="catalytic activity">
    <reaction evidence="6">
        <text>N-acetyl-alpha-D-glucosamine 1-phosphate + UTP + H(+) = UDP-N-acetyl-alpha-D-glucosamine + diphosphate</text>
        <dbReference type="Rhea" id="RHEA:13509"/>
        <dbReference type="ChEBI" id="CHEBI:15378"/>
        <dbReference type="ChEBI" id="CHEBI:33019"/>
        <dbReference type="ChEBI" id="CHEBI:46398"/>
        <dbReference type="ChEBI" id="CHEBI:57705"/>
        <dbReference type="ChEBI" id="CHEBI:57776"/>
        <dbReference type="EC" id="2.7.7.23"/>
    </reaction>
</comment>
<evidence type="ECO:0000256" key="2">
    <source>
        <dbReference type="ARBA" id="ARBA00010401"/>
    </source>
</evidence>